<comment type="caution">
    <text evidence="1">The sequence shown here is derived from an EMBL/GenBank/DDBJ whole genome shotgun (WGS) entry which is preliminary data.</text>
</comment>
<dbReference type="PANTHER" id="PTHR43657">
    <property type="entry name" value="TRYPTOPHAN RNA-BINDING ATTENUATOR PROTEIN-LIKE PROTEIN"/>
    <property type="match status" value="1"/>
</dbReference>
<dbReference type="AlphaFoldDB" id="A0A558BXM1"/>
<name>A0A558BXM1_9BACT</name>
<evidence type="ECO:0000313" key="1">
    <source>
        <dbReference type="EMBL" id="TVT41264.1"/>
    </source>
</evidence>
<dbReference type="OrthoDB" id="6048299at2"/>
<gene>
    <name evidence="1" type="ORF">FNT36_07335</name>
</gene>
<organism evidence="1 2">
    <name type="scientific">Hymenobacter setariae</name>
    <dbReference type="NCBI Taxonomy" id="2594794"/>
    <lineage>
        <taxon>Bacteria</taxon>
        <taxon>Pseudomonadati</taxon>
        <taxon>Bacteroidota</taxon>
        <taxon>Cytophagia</taxon>
        <taxon>Cytophagales</taxon>
        <taxon>Hymenobacteraceae</taxon>
        <taxon>Hymenobacter</taxon>
    </lineage>
</organism>
<dbReference type="PANTHER" id="PTHR43657:SF1">
    <property type="entry name" value="ALTERED INHERITANCE OF MITOCHONDRIA PROTEIN 24, MITOCHONDRIAL"/>
    <property type="match status" value="1"/>
</dbReference>
<keyword evidence="2" id="KW-1185">Reference proteome</keyword>
<proteinExistence type="predicted"/>
<dbReference type="Pfam" id="PF01987">
    <property type="entry name" value="AIM24"/>
    <property type="match status" value="1"/>
</dbReference>
<dbReference type="NCBIfam" id="TIGR00266">
    <property type="entry name" value="TIGR00266 family protein"/>
    <property type="match status" value="1"/>
</dbReference>
<dbReference type="InterPro" id="IPR036983">
    <property type="entry name" value="AIM24_sf"/>
</dbReference>
<dbReference type="Proteomes" id="UP000317624">
    <property type="component" value="Unassembled WGS sequence"/>
</dbReference>
<reference evidence="1 2" key="1">
    <citation type="submission" date="2019-07" db="EMBL/GenBank/DDBJ databases">
        <title>Hymenobacter sp. straun FUR1 Genome sequencing and assembly.</title>
        <authorList>
            <person name="Chhetri G."/>
        </authorList>
    </citation>
    <scope>NUCLEOTIDE SEQUENCE [LARGE SCALE GENOMIC DNA]</scope>
    <source>
        <strain evidence="1 2">Fur1</strain>
    </source>
</reference>
<protein>
    <submittedName>
        <fullName evidence="1">TIGR00266 family protein</fullName>
    </submittedName>
</protein>
<dbReference type="EMBL" id="VMRJ01000002">
    <property type="protein sequence ID" value="TVT41264.1"/>
    <property type="molecule type" value="Genomic_DNA"/>
</dbReference>
<sequence length="261" mass="27782">MMRSHEVDYRILGSDIQVLEIELDPQETVIAEAGAMVYMDEAIAFETKMGDGSEPDQGFMGKLFSAGTRLITGESLFLTHFTHRGSYGKSRVAFSAPYPGTIIPLDLGTLPGGLIVQKDGFLAAAKGTKISLHFNQKFGAGFFGGEGFILQKLTGDGKAFVHAGGTIIEKRLNNELLRVDTGCVVAFEPGIDFSVARAGGLKSMIFGGEGLLLATLRGTGRVWIQSMPVKKLIQALAPRGGNAQKESGSVLGGLVNGWLDE</sequence>
<dbReference type="InterPro" id="IPR002838">
    <property type="entry name" value="AIM24"/>
</dbReference>
<dbReference type="Gene3D" id="3.60.160.10">
    <property type="entry name" value="Mitochondrial biogenesis AIM24"/>
    <property type="match status" value="1"/>
</dbReference>
<dbReference type="InterPro" id="IPR016031">
    <property type="entry name" value="Trp_RNA-bd_attenuator-like_dom"/>
</dbReference>
<accession>A0A558BXM1</accession>
<evidence type="ECO:0000313" key="2">
    <source>
        <dbReference type="Proteomes" id="UP000317624"/>
    </source>
</evidence>
<dbReference type="SUPFAM" id="SSF51219">
    <property type="entry name" value="TRAP-like"/>
    <property type="match status" value="1"/>
</dbReference>